<evidence type="ECO:0000313" key="1">
    <source>
        <dbReference type="EMBL" id="CAB4136573.1"/>
    </source>
</evidence>
<protein>
    <submittedName>
        <fullName evidence="1">Uncharacterized protein</fullName>
    </submittedName>
</protein>
<dbReference type="EMBL" id="LR796318">
    <property type="protein sequence ID" value="CAB4136573.1"/>
    <property type="molecule type" value="Genomic_DNA"/>
</dbReference>
<dbReference type="InterPro" id="IPR055597">
    <property type="entry name" value="DUF7173"/>
</dbReference>
<accession>A0A6J5LTU0</accession>
<sequence>MDPIDMLALKWSIAKQKEDAARDERVDVEKQILAMHPAREEGSETFATPQGAKISLTGKLTYKADMTKLLAITASWPEEARPIKTEIKADESILKALREHSPEAWLQIAPAITVTPAKTGVKVVFKE</sequence>
<reference evidence="1" key="1">
    <citation type="submission" date="2020-04" db="EMBL/GenBank/DDBJ databases">
        <authorList>
            <person name="Chiriac C."/>
            <person name="Salcher M."/>
            <person name="Ghai R."/>
            <person name="Kavagutti S V."/>
        </authorList>
    </citation>
    <scope>NUCLEOTIDE SEQUENCE</scope>
</reference>
<proteinExistence type="predicted"/>
<gene>
    <name evidence="1" type="ORF">UFOVP312_19</name>
</gene>
<organism evidence="1">
    <name type="scientific">uncultured Caudovirales phage</name>
    <dbReference type="NCBI Taxonomy" id="2100421"/>
    <lineage>
        <taxon>Viruses</taxon>
        <taxon>Duplodnaviria</taxon>
        <taxon>Heunggongvirae</taxon>
        <taxon>Uroviricota</taxon>
        <taxon>Caudoviricetes</taxon>
        <taxon>Peduoviridae</taxon>
        <taxon>Maltschvirus</taxon>
        <taxon>Maltschvirus maltsch</taxon>
    </lineage>
</organism>
<name>A0A6J5LTU0_9CAUD</name>
<dbReference type="Pfam" id="PF23791">
    <property type="entry name" value="DUF7173"/>
    <property type="match status" value="1"/>
</dbReference>